<reference evidence="3" key="1">
    <citation type="submission" date="2021-05" db="EMBL/GenBank/DDBJ databases">
        <authorList>
            <person name="Alioto T."/>
            <person name="Alioto T."/>
            <person name="Gomez Garrido J."/>
        </authorList>
    </citation>
    <scope>NUCLEOTIDE SEQUENCE</scope>
</reference>
<feature type="signal peptide" evidence="2">
    <location>
        <begin position="1"/>
        <end position="21"/>
    </location>
</feature>
<evidence type="ECO:0000313" key="3">
    <source>
        <dbReference type="EMBL" id="CAG6475738.1"/>
    </source>
</evidence>
<feature type="compositionally biased region" description="Basic and acidic residues" evidence="1">
    <location>
        <begin position="50"/>
        <end position="64"/>
    </location>
</feature>
<name>A0A8D8FMF8_CULPI</name>
<feature type="compositionally biased region" description="Basic residues" evidence="1">
    <location>
        <begin position="92"/>
        <end position="101"/>
    </location>
</feature>
<evidence type="ECO:0000256" key="2">
    <source>
        <dbReference type="SAM" id="SignalP"/>
    </source>
</evidence>
<proteinExistence type="predicted"/>
<dbReference type="AlphaFoldDB" id="A0A8D8FMF8"/>
<feature type="chain" id="PRO_5034150094" evidence="2">
    <location>
        <begin position="22"/>
        <end position="275"/>
    </location>
</feature>
<feature type="compositionally biased region" description="Basic and acidic residues" evidence="1">
    <location>
        <begin position="102"/>
        <end position="121"/>
    </location>
</feature>
<organism evidence="3">
    <name type="scientific">Culex pipiens</name>
    <name type="common">House mosquito</name>
    <dbReference type="NCBI Taxonomy" id="7175"/>
    <lineage>
        <taxon>Eukaryota</taxon>
        <taxon>Metazoa</taxon>
        <taxon>Ecdysozoa</taxon>
        <taxon>Arthropoda</taxon>
        <taxon>Hexapoda</taxon>
        <taxon>Insecta</taxon>
        <taxon>Pterygota</taxon>
        <taxon>Neoptera</taxon>
        <taxon>Endopterygota</taxon>
        <taxon>Diptera</taxon>
        <taxon>Nematocera</taxon>
        <taxon>Culicoidea</taxon>
        <taxon>Culicidae</taxon>
        <taxon>Culicinae</taxon>
        <taxon>Culicini</taxon>
        <taxon>Culex</taxon>
        <taxon>Culex</taxon>
    </lineage>
</organism>
<feature type="region of interest" description="Disordered" evidence="1">
    <location>
        <begin position="45"/>
        <end position="159"/>
    </location>
</feature>
<keyword evidence="2" id="KW-0732">Signal</keyword>
<evidence type="ECO:0000256" key="1">
    <source>
        <dbReference type="SAM" id="MobiDB-lite"/>
    </source>
</evidence>
<accession>A0A8D8FMF8</accession>
<dbReference type="EMBL" id="HBUE01077147">
    <property type="protein sequence ID" value="CAG6475738.1"/>
    <property type="molecule type" value="Transcribed_RNA"/>
</dbReference>
<protein>
    <submittedName>
        <fullName evidence="3">(northern house mosquito) hypothetical protein</fullName>
    </submittedName>
</protein>
<sequence length="275" mass="30725">MHGPTLHVQVLVLLQLQGSPANLPRPQSLPACLAQKGQRLLRQLGRHGQHHPDRAHEHQLHGAEPRPGCGPLQKSRTNEAVQVLLRLPARPTHVRRTHHEPRRKDQSQQAQERRLLPHPGRETQGLRVGQGRHRPEAPVPAPQRLPQAAGARRPHRRAGRSDLLSHLHHLGDPENATQLPGRVALHANVRQHCPARRRQPARAGGGRRRARAVHPLRVCRHLRVAVPVVPQLRSEWPHEADAGHVRAPEGCSLLEAAQPGRDRLVCVFVRASLFI</sequence>